<dbReference type="AlphaFoldDB" id="A0A1J1LMR8"/>
<accession>A0A1J1LMR8</accession>
<protein>
    <submittedName>
        <fullName evidence="1">Uncharacterized protein</fullName>
    </submittedName>
</protein>
<evidence type="ECO:0000313" key="1">
    <source>
        <dbReference type="EMBL" id="CUR33779.1"/>
    </source>
</evidence>
<organism evidence="1 2">
    <name type="scientific">Planktothrix tepida PCC 9214</name>
    <dbReference type="NCBI Taxonomy" id="671072"/>
    <lineage>
        <taxon>Bacteria</taxon>
        <taxon>Bacillati</taxon>
        <taxon>Cyanobacteriota</taxon>
        <taxon>Cyanophyceae</taxon>
        <taxon>Oscillatoriophycideae</taxon>
        <taxon>Oscillatoriales</taxon>
        <taxon>Microcoleaceae</taxon>
        <taxon>Planktothrix</taxon>
    </lineage>
</organism>
<evidence type="ECO:0000313" key="2">
    <source>
        <dbReference type="Proteomes" id="UP000184315"/>
    </source>
</evidence>
<gene>
    <name evidence="1" type="ORF">PL9214520318</name>
</gene>
<keyword evidence="2" id="KW-1185">Reference proteome</keyword>
<proteinExistence type="predicted"/>
<name>A0A1J1LMR8_9CYAN</name>
<dbReference type="Proteomes" id="UP000184315">
    <property type="component" value="Unassembled WGS sequence"/>
</dbReference>
<reference evidence="2" key="1">
    <citation type="submission" date="2015-10" db="EMBL/GenBank/DDBJ databases">
        <authorList>
            <person name="Regsiter A."/>
            <person name="william w."/>
        </authorList>
    </citation>
    <scope>NUCLEOTIDE SEQUENCE [LARGE SCALE GENOMIC DNA]</scope>
</reference>
<sequence length="55" mass="6233">MSATILSSTVLKGFYQGLGKGKTLMLLEFVRISDGLWVDEEVDTWKIGKFDFTFL</sequence>
<dbReference type="EMBL" id="CZDF01000158">
    <property type="protein sequence ID" value="CUR33779.1"/>
    <property type="molecule type" value="Genomic_DNA"/>
</dbReference>